<organism evidence="1 2">
    <name type="scientific">Punica granatum</name>
    <name type="common">Pomegranate</name>
    <dbReference type="NCBI Taxonomy" id="22663"/>
    <lineage>
        <taxon>Eukaryota</taxon>
        <taxon>Viridiplantae</taxon>
        <taxon>Streptophyta</taxon>
        <taxon>Embryophyta</taxon>
        <taxon>Tracheophyta</taxon>
        <taxon>Spermatophyta</taxon>
        <taxon>Magnoliopsida</taxon>
        <taxon>eudicotyledons</taxon>
        <taxon>Gunneridae</taxon>
        <taxon>Pentapetalae</taxon>
        <taxon>rosids</taxon>
        <taxon>malvids</taxon>
        <taxon>Myrtales</taxon>
        <taxon>Lythraceae</taxon>
        <taxon>Punica</taxon>
    </lineage>
</organism>
<proteinExistence type="predicted"/>
<dbReference type="AlphaFoldDB" id="A0A2I0KHH0"/>
<comment type="caution">
    <text evidence="1">The sequence shown here is derived from an EMBL/GenBank/DDBJ whole genome shotgun (WGS) entry which is preliminary data.</text>
</comment>
<protein>
    <submittedName>
        <fullName evidence="1">Uncharacterized protein</fullName>
    </submittedName>
</protein>
<evidence type="ECO:0000313" key="2">
    <source>
        <dbReference type="Proteomes" id="UP000233551"/>
    </source>
</evidence>
<gene>
    <name evidence="1" type="ORF">CRG98_011953</name>
</gene>
<keyword evidence="2" id="KW-1185">Reference proteome</keyword>
<name>A0A2I0KHH0_PUNGR</name>
<sequence>MGRGYGGAGRGEAGKREITTEAAIFVQLSSSYVVVLLQLKVPFIHFLFLPATNGTHLLDRFSCTNKQTYSKSAILVAFRQADDRIGQASRLYHA</sequence>
<dbReference type="EMBL" id="PGOL01000589">
    <property type="protein sequence ID" value="PKI67740.1"/>
    <property type="molecule type" value="Genomic_DNA"/>
</dbReference>
<evidence type="ECO:0000313" key="1">
    <source>
        <dbReference type="EMBL" id="PKI67740.1"/>
    </source>
</evidence>
<reference evidence="1 2" key="1">
    <citation type="submission" date="2017-11" db="EMBL/GenBank/DDBJ databases">
        <title>De-novo sequencing of pomegranate (Punica granatum L.) genome.</title>
        <authorList>
            <person name="Akparov Z."/>
            <person name="Amiraslanov A."/>
            <person name="Hajiyeva S."/>
            <person name="Abbasov M."/>
            <person name="Kaur K."/>
            <person name="Hamwieh A."/>
            <person name="Solovyev V."/>
            <person name="Salamov A."/>
            <person name="Braich B."/>
            <person name="Kosarev P."/>
            <person name="Mahmoud A."/>
            <person name="Hajiyev E."/>
            <person name="Babayeva S."/>
            <person name="Izzatullayeva V."/>
            <person name="Mammadov A."/>
            <person name="Mammadov A."/>
            <person name="Sharifova S."/>
            <person name="Ojaghi J."/>
            <person name="Eynullazada K."/>
            <person name="Bayramov B."/>
            <person name="Abdulazimova A."/>
            <person name="Shahmuradov I."/>
        </authorList>
    </citation>
    <scope>NUCLEOTIDE SEQUENCE [LARGE SCALE GENOMIC DNA]</scope>
    <source>
        <strain evidence="2">cv. AG2017</strain>
        <tissue evidence="1">Leaf</tissue>
    </source>
</reference>
<accession>A0A2I0KHH0</accession>
<dbReference type="Proteomes" id="UP000233551">
    <property type="component" value="Unassembled WGS sequence"/>
</dbReference>